<dbReference type="Pfam" id="PF08241">
    <property type="entry name" value="Methyltransf_11"/>
    <property type="match status" value="1"/>
</dbReference>
<comment type="caution">
    <text evidence="2">The sequence shown here is derived from an EMBL/GenBank/DDBJ whole genome shotgun (WGS) entry which is preliminary data.</text>
</comment>
<dbReference type="InterPro" id="IPR013216">
    <property type="entry name" value="Methyltransf_11"/>
</dbReference>
<proteinExistence type="predicted"/>
<reference evidence="2" key="1">
    <citation type="submission" date="2021-01" db="EMBL/GenBank/DDBJ databases">
        <title>Whole genome shotgun sequence of Actinocatenispora rupis NBRC 107355.</title>
        <authorList>
            <person name="Komaki H."/>
            <person name="Tamura T."/>
        </authorList>
    </citation>
    <scope>NUCLEOTIDE SEQUENCE</scope>
    <source>
        <strain evidence="2">NBRC 107355</strain>
    </source>
</reference>
<gene>
    <name evidence="2" type="ORF">Aru02nite_27340</name>
</gene>
<dbReference type="Gene3D" id="3.40.50.150">
    <property type="entry name" value="Vaccinia Virus protein VP39"/>
    <property type="match status" value="1"/>
</dbReference>
<dbReference type="AlphaFoldDB" id="A0A8J3J486"/>
<dbReference type="Proteomes" id="UP000612808">
    <property type="component" value="Unassembled WGS sequence"/>
</dbReference>
<name>A0A8J3J486_9ACTN</name>
<organism evidence="2 3">
    <name type="scientific">Actinocatenispora rupis</name>
    <dbReference type="NCBI Taxonomy" id="519421"/>
    <lineage>
        <taxon>Bacteria</taxon>
        <taxon>Bacillati</taxon>
        <taxon>Actinomycetota</taxon>
        <taxon>Actinomycetes</taxon>
        <taxon>Micromonosporales</taxon>
        <taxon>Micromonosporaceae</taxon>
        <taxon>Actinocatenispora</taxon>
    </lineage>
</organism>
<sequence length="251" mass="28358">MHASQYNHMAQALERYLPKDRHLDVLELGSATSPNQVITHRTLFKDIDHSYFGVDIRDGNNVDAVMPAPYTIPAKSKSADVVVAGSVFEHVPMPWASILEVARVLRPRGLFFFTAPSRGHKHTPVDCWRYYPDAVRALAAASRLTLKDVHTHYPPFTEDRRHDYGNIDAANDYWGDTVAVFQKPTKYAPTMTFVRPVVRWWANRASRQGPLGATPDPKFRCSVYKGDGEKPWDKVLRESKRAAADKVGAEK</sequence>
<dbReference type="GO" id="GO:0008757">
    <property type="term" value="F:S-adenosylmethionine-dependent methyltransferase activity"/>
    <property type="evidence" value="ECO:0007669"/>
    <property type="project" value="InterPro"/>
</dbReference>
<dbReference type="CDD" id="cd02440">
    <property type="entry name" value="AdoMet_MTases"/>
    <property type="match status" value="1"/>
</dbReference>
<protein>
    <recommendedName>
        <fullName evidence="1">Methyltransferase type 11 domain-containing protein</fullName>
    </recommendedName>
</protein>
<dbReference type="InterPro" id="IPR029063">
    <property type="entry name" value="SAM-dependent_MTases_sf"/>
</dbReference>
<accession>A0A8J3J486</accession>
<dbReference type="SUPFAM" id="SSF53335">
    <property type="entry name" value="S-adenosyl-L-methionine-dependent methyltransferases"/>
    <property type="match status" value="1"/>
</dbReference>
<evidence type="ECO:0000313" key="3">
    <source>
        <dbReference type="Proteomes" id="UP000612808"/>
    </source>
</evidence>
<evidence type="ECO:0000313" key="2">
    <source>
        <dbReference type="EMBL" id="GID11845.1"/>
    </source>
</evidence>
<evidence type="ECO:0000259" key="1">
    <source>
        <dbReference type="Pfam" id="PF08241"/>
    </source>
</evidence>
<feature type="domain" description="Methyltransferase type 11" evidence="1">
    <location>
        <begin position="68"/>
        <end position="113"/>
    </location>
</feature>
<dbReference type="EMBL" id="BOMB01000015">
    <property type="protein sequence ID" value="GID11845.1"/>
    <property type="molecule type" value="Genomic_DNA"/>
</dbReference>
<keyword evidence="3" id="KW-1185">Reference proteome</keyword>